<keyword evidence="4" id="KW-1185">Reference proteome</keyword>
<evidence type="ECO:0000256" key="2">
    <source>
        <dbReference type="SAM" id="Phobius"/>
    </source>
</evidence>
<feature type="region of interest" description="Disordered" evidence="1">
    <location>
        <begin position="51"/>
        <end position="127"/>
    </location>
</feature>
<keyword evidence="2" id="KW-0472">Membrane</keyword>
<gene>
    <name evidence="3" type="ORF">MU0050_004881</name>
</gene>
<evidence type="ECO:0000313" key="3">
    <source>
        <dbReference type="EMBL" id="CAJ1587590.1"/>
    </source>
</evidence>
<dbReference type="Proteomes" id="UP001190466">
    <property type="component" value="Chromosome"/>
</dbReference>
<feature type="compositionally biased region" description="Pro residues" evidence="1">
    <location>
        <begin position="65"/>
        <end position="76"/>
    </location>
</feature>
<sequence length="127" mass="13583">MVTIDLAGVAMATAEESHPGRVVGTIFGQLLIMGLIVYFVVRGVLKLTKGPSRPGAAPAYWQGYPPQPGAAWPPQPGAAWPAHPQANWPQHQPPPGSGWPPHHPPQHDYWARPQTPGHPPTPGPGQR</sequence>
<dbReference type="RefSeq" id="WP_316513332.1">
    <property type="nucleotide sequence ID" value="NZ_OY726395.1"/>
</dbReference>
<feature type="transmembrane region" description="Helical" evidence="2">
    <location>
        <begin position="26"/>
        <end position="45"/>
    </location>
</feature>
<reference evidence="3 4" key="1">
    <citation type="submission" date="2023-08" db="EMBL/GenBank/DDBJ databases">
        <authorList>
            <person name="Folkvardsen B D."/>
            <person name="Norman A."/>
        </authorList>
    </citation>
    <scope>NUCLEOTIDE SEQUENCE [LARGE SCALE GENOMIC DNA]</scope>
    <source>
        <strain evidence="3 4">Mu0050</strain>
    </source>
</reference>
<protein>
    <submittedName>
        <fullName evidence="3">Uncharacterized protein</fullName>
    </submittedName>
</protein>
<keyword evidence="2" id="KW-0812">Transmembrane</keyword>
<proteinExistence type="predicted"/>
<accession>A0ABN9PA59</accession>
<feature type="compositionally biased region" description="Pro residues" evidence="1">
    <location>
        <begin position="91"/>
        <end position="103"/>
    </location>
</feature>
<evidence type="ECO:0000313" key="4">
    <source>
        <dbReference type="Proteomes" id="UP001190466"/>
    </source>
</evidence>
<dbReference type="EMBL" id="OY726395">
    <property type="protein sequence ID" value="CAJ1587590.1"/>
    <property type="molecule type" value="Genomic_DNA"/>
</dbReference>
<name>A0ABN9PA59_9MYCO</name>
<feature type="compositionally biased region" description="Low complexity" evidence="1">
    <location>
        <begin position="77"/>
        <end position="90"/>
    </location>
</feature>
<evidence type="ECO:0000256" key="1">
    <source>
        <dbReference type="SAM" id="MobiDB-lite"/>
    </source>
</evidence>
<keyword evidence="2" id="KW-1133">Transmembrane helix</keyword>
<feature type="compositionally biased region" description="Pro residues" evidence="1">
    <location>
        <begin position="116"/>
        <end position="127"/>
    </location>
</feature>
<organism evidence="3 4">
    <name type="scientific">[Mycobacterium] wendilense</name>
    <dbReference type="NCBI Taxonomy" id="3064284"/>
    <lineage>
        <taxon>Bacteria</taxon>
        <taxon>Bacillati</taxon>
        <taxon>Actinomycetota</taxon>
        <taxon>Actinomycetes</taxon>
        <taxon>Mycobacteriales</taxon>
        <taxon>Mycobacteriaceae</taxon>
        <taxon>Mycolicibacter</taxon>
    </lineage>
</organism>